<feature type="compositionally biased region" description="Basic and acidic residues" evidence="15">
    <location>
        <begin position="182"/>
        <end position="191"/>
    </location>
</feature>
<keyword evidence="6" id="KW-0282">Flagellum</keyword>
<dbReference type="GO" id="GO:0030154">
    <property type="term" value="P:cell differentiation"/>
    <property type="evidence" value="ECO:0007669"/>
    <property type="project" value="UniProtKB-KW"/>
</dbReference>
<comment type="caution">
    <text evidence="19">The sequence shown here is derived from an EMBL/GenBank/DDBJ whole genome shotgun (WGS) entry which is preliminary data.</text>
</comment>
<name>A0A9P1M2H1_9DINO</name>
<reference evidence="20" key="2">
    <citation type="submission" date="2024-04" db="EMBL/GenBank/DDBJ databases">
        <authorList>
            <person name="Chen Y."/>
            <person name="Shah S."/>
            <person name="Dougan E. K."/>
            <person name="Thang M."/>
            <person name="Chan C."/>
        </authorList>
    </citation>
    <scope>NUCLEOTIDE SEQUENCE [LARGE SCALE GENOMIC DNA]</scope>
</reference>
<feature type="region of interest" description="Disordered" evidence="15">
    <location>
        <begin position="654"/>
        <end position="675"/>
    </location>
</feature>
<protein>
    <recommendedName>
        <fullName evidence="3">Dynein regulatory complex subunit 7</fullName>
    </recommendedName>
    <alternativeName>
        <fullName evidence="12">Coiled-coil domain-containing protein 135</fullName>
    </alternativeName>
    <alternativeName>
        <fullName evidence="13">Coiled-coil domain-containing protein lobo homolog</fullName>
    </alternativeName>
</protein>
<evidence type="ECO:0000313" key="19">
    <source>
        <dbReference type="EMBL" id="CAI4019416.1"/>
    </source>
</evidence>
<dbReference type="InterPro" id="IPR038765">
    <property type="entry name" value="Papain-like_cys_pep_sf"/>
</dbReference>
<dbReference type="EMBL" id="CAMXCT030006748">
    <property type="protein sequence ID" value="CAL4806728.1"/>
    <property type="molecule type" value="Genomic_DNA"/>
</dbReference>
<dbReference type="InterPro" id="IPR033551">
    <property type="entry name" value="DRC7/lobo"/>
</dbReference>
<dbReference type="PANTHER" id="PTHR35249">
    <property type="entry name" value="DYNEIN REGULATORY COMPLEX SUBUNIT 7"/>
    <property type="match status" value="1"/>
</dbReference>
<evidence type="ECO:0000256" key="4">
    <source>
        <dbReference type="ARBA" id="ARBA00022490"/>
    </source>
</evidence>
<feature type="domain" description="Dynein regulatory complex subunit 7 C-terminal" evidence="18">
    <location>
        <begin position="696"/>
        <end position="802"/>
    </location>
</feature>
<feature type="domain" description="Dynein regulatory complex subunit 7 MORN" evidence="17">
    <location>
        <begin position="337"/>
        <end position="557"/>
    </location>
</feature>
<dbReference type="EMBL" id="CAMXCT020006748">
    <property type="protein sequence ID" value="CAL1172791.1"/>
    <property type="molecule type" value="Genomic_DNA"/>
</dbReference>
<evidence type="ECO:0000313" key="20">
    <source>
        <dbReference type="EMBL" id="CAL1172791.1"/>
    </source>
</evidence>
<feature type="domain" description="CEP76/DRC7 peptidase-like" evidence="16">
    <location>
        <begin position="206"/>
        <end position="272"/>
    </location>
</feature>
<keyword evidence="4" id="KW-0963">Cytoplasm</keyword>
<comment type="subcellular location">
    <subcellularLocation>
        <location evidence="1">Cytoplasm</location>
        <location evidence="1">Cytoskeleton</location>
        <location evidence="1">Flagellum axoneme</location>
    </subcellularLocation>
</comment>
<feature type="compositionally biased region" description="Basic and acidic residues" evidence="15">
    <location>
        <begin position="654"/>
        <end position="664"/>
    </location>
</feature>
<proteinExistence type="inferred from homology"/>
<evidence type="ECO:0000259" key="18">
    <source>
        <dbReference type="Pfam" id="PF24671"/>
    </source>
</evidence>
<dbReference type="OrthoDB" id="10262874at2759"/>
<dbReference type="AlphaFoldDB" id="A0A9P1M2H1"/>
<evidence type="ECO:0000256" key="14">
    <source>
        <dbReference type="SAM" id="Coils"/>
    </source>
</evidence>
<comment type="similarity">
    <text evidence="2">Belongs to the DRC7 family.</text>
</comment>
<keyword evidence="5" id="KW-0221">Differentiation</keyword>
<evidence type="ECO:0000256" key="13">
    <source>
        <dbReference type="ARBA" id="ARBA00031733"/>
    </source>
</evidence>
<feature type="compositionally biased region" description="Acidic residues" evidence="15">
    <location>
        <begin position="192"/>
        <end position="202"/>
    </location>
</feature>
<evidence type="ECO:0000256" key="1">
    <source>
        <dbReference type="ARBA" id="ARBA00004611"/>
    </source>
</evidence>
<feature type="region of interest" description="Disordered" evidence="15">
    <location>
        <begin position="286"/>
        <end position="319"/>
    </location>
</feature>
<evidence type="ECO:0000256" key="6">
    <source>
        <dbReference type="ARBA" id="ARBA00022846"/>
    </source>
</evidence>
<evidence type="ECO:0000313" key="21">
    <source>
        <dbReference type="Proteomes" id="UP001152797"/>
    </source>
</evidence>
<evidence type="ECO:0000256" key="5">
    <source>
        <dbReference type="ARBA" id="ARBA00022782"/>
    </source>
</evidence>
<evidence type="ECO:0000256" key="9">
    <source>
        <dbReference type="ARBA" id="ARBA00023069"/>
    </source>
</evidence>
<dbReference type="InterPro" id="IPR056290">
    <property type="entry name" value="CEPT76/DRC7_peptidase-like_dom"/>
</dbReference>
<dbReference type="GO" id="GO:0007283">
    <property type="term" value="P:spermatogenesis"/>
    <property type="evidence" value="ECO:0007669"/>
    <property type="project" value="UniProtKB-KW"/>
</dbReference>
<dbReference type="GO" id="GO:0048870">
    <property type="term" value="P:cell motility"/>
    <property type="evidence" value="ECO:0007669"/>
    <property type="project" value="TreeGrafter"/>
</dbReference>
<dbReference type="SUPFAM" id="SSF54001">
    <property type="entry name" value="Cysteine proteinases"/>
    <property type="match status" value="1"/>
</dbReference>
<dbReference type="PANTHER" id="PTHR35249:SF2">
    <property type="entry name" value="DYNEIN REGULATORY COMPLEX SUBUNIT 7"/>
    <property type="match status" value="1"/>
</dbReference>
<evidence type="ECO:0000256" key="3">
    <source>
        <dbReference type="ARBA" id="ARBA00021303"/>
    </source>
</evidence>
<evidence type="ECO:0000256" key="12">
    <source>
        <dbReference type="ARBA" id="ARBA00031627"/>
    </source>
</evidence>
<evidence type="ECO:0000256" key="15">
    <source>
        <dbReference type="SAM" id="MobiDB-lite"/>
    </source>
</evidence>
<gene>
    <name evidence="19" type="ORF">C1SCF055_LOCUS43918</name>
</gene>
<feature type="region of interest" description="Disordered" evidence="15">
    <location>
        <begin position="182"/>
        <end position="203"/>
    </location>
</feature>
<dbReference type="Pfam" id="PF24656">
    <property type="entry name" value="CEPT76_peptidase"/>
    <property type="match status" value="1"/>
</dbReference>
<evidence type="ECO:0000259" key="17">
    <source>
        <dbReference type="Pfam" id="PF24667"/>
    </source>
</evidence>
<accession>A0A9P1M2H1</accession>
<evidence type="ECO:0000259" key="16">
    <source>
        <dbReference type="Pfam" id="PF24656"/>
    </source>
</evidence>
<feature type="coiled-coil region" evidence="14">
    <location>
        <begin position="714"/>
        <end position="745"/>
    </location>
</feature>
<keyword evidence="7" id="KW-0744">Spermatogenesis</keyword>
<dbReference type="InterPro" id="IPR056291">
    <property type="entry name" value="MORN_DRC7"/>
</dbReference>
<dbReference type="Proteomes" id="UP001152797">
    <property type="component" value="Unassembled WGS sequence"/>
</dbReference>
<dbReference type="Pfam" id="PF24667">
    <property type="entry name" value="MORN_DRC7"/>
    <property type="match status" value="1"/>
</dbReference>
<keyword evidence="9" id="KW-0969">Cilium</keyword>
<organism evidence="19">
    <name type="scientific">Cladocopium goreaui</name>
    <dbReference type="NCBI Taxonomy" id="2562237"/>
    <lineage>
        <taxon>Eukaryota</taxon>
        <taxon>Sar</taxon>
        <taxon>Alveolata</taxon>
        <taxon>Dinophyceae</taxon>
        <taxon>Suessiales</taxon>
        <taxon>Symbiodiniaceae</taxon>
        <taxon>Cladocopium</taxon>
    </lineage>
</organism>
<evidence type="ECO:0000256" key="2">
    <source>
        <dbReference type="ARBA" id="ARBA00010738"/>
    </source>
</evidence>
<evidence type="ECO:0000256" key="8">
    <source>
        <dbReference type="ARBA" id="ARBA00023054"/>
    </source>
</evidence>
<sequence>MVQVCHSEVREFEDQFVNVYGNRFLFLCPPNEYGVPKFLPSTIRPTHLPYQELYEYKSCTKFLADFFNYDELAPPDCYPTVIPAPASVLTWQAGDCFDLSIALASLLIGVGYDAYCVSGFAPRFITTRNEARSACPQLDVDIEETKEEDKQEDDEFVIPKKPPLRSEYLDAKKRAEEADLARLQEEEMKSDSEDDPSSDEDEHENRRIHCWVLVRKGAREVAEDMYLEPTTGRIYSVTRCPYLKIDLIWNHRNLWVNMQVCGASHVQLDLYNSRYFEYVMLDAENPGDQGGDADDAGAAAPDDDRQGEHTAQILDLPSPWSERPDIPRERFHARCYQGEKTIFYHKCKVEQYAPYTQDDGLVQRITLYKDVRRQIPLEIRERFKHRKDKLIERKRRPMQNETIERFLPGRPSTSATVGGALKEFREISALSRELIFYKSRLDGLVRSVEIIGRKMFEYFEDRDDRLIYHSVTLDPTALMNGTLRNNTKNKDTYTVDSVGEVPIKKMTEKFRRNPEVPADEDIAKISFYLTEQSSTSIYSSTGKIRVDYHREPGSLTFRQCMYHYEDGNLRRRPANLPQPTQAEVHKLLQMQSTCRERITSSHNSITQELTARRKDEISIRGMRSVAAGKKRDLTTIPGSRDDVLEPSVYDLARESARVEDSREGQEEEKQEEQTSKVDILAPYLVDFVNKETGLVQLDSLQAELVAKKCTTDFRKRLTDRAEIIQRRLEEEQELLRKRRAQMQRRGDSVEKDEQAFAAYQDEAMFRTQILEQRLARHEMQAIEKFQELERMLQEDPRLAAMWQKEPAAVKG</sequence>
<dbReference type="EMBL" id="CAMXCT010006748">
    <property type="protein sequence ID" value="CAI4019416.1"/>
    <property type="molecule type" value="Genomic_DNA"/>
</dbReference>
<keyword evidence="10" id="KW-0206">Cytoskeleton</keyword>
<dbReference type="GO" id="GO:0031514">
    <property type="term" value="C:motile cilium"/>
    <property type="evidence" value="ECO:0007669"/>
    <property type="project" value="TreeGrafter"/>
</dbReference>
<keyword evidence="11" id="KW-0966">Cell projection</keyword>
<evidence type="ECO:0000256" key="7">
    <source>
        <dbReference type="ARBA" id="ARBA00022871"/>
    </source>
</evidence>
<evidence type="ECO:0000256" key="11">
    <source>
        <dbReference type="ARBA" id="ARBA00023273"/>
    </source>
</evidence>
<dbReference type="Pfam" id="PF24671">
    <property type="entry name" value="DRC7_C"/>
    <property type="match status" value="1"/>
</dbReference>
<keyword evidence="8 14" id="KW-0175">Coiled coil</keyword>
<evidence type="ECO:0000256" key="10">
    <source>
        <dbReference type="ARBA" id="ARBA00023212"/>
    </source>
</evidence>
<dbReference type="InterPro" id="IPR056292">
    <property type="entry name" value="DRC7_C"/>
</dbReference>
<keyword evidence="21" id="KW-1185">Reference proteome</keyword>
<reference evidence="19" key="1">
    <citation type="submission" date="2022-10" db="EMBL/GenBank/DDBJ databases">
        <authorList>
            <person name="Chen Y."/>
            <person name="Dougan E. K."/>
            <person name="Chan C."/>
            <person name="Rhodes N."/>
            <person name="Thang M."/>
        </authorList>
    </citation>
    <scope>NUCLEOTIDE SEQUENCE</scope>
</reference>